<keyword evidence="5" id="KW-0375">Hydrogen ion transport</keyword>
<protein>
    <submittedName>
        <fullName evidence="10">F0F1 ATP synthase subunit gamma</fullName>
    </submittedName>
</protein>
<reference evidence="10" key="1">
    <citation type="submission" date="2022-01" db="EMBL/GenBank/DDBJ databases">
        <authorList>
            <person name="Wang Y."/>
        </authorList>
    </citation>
    <scope>NUCLEOTIDE SEQUENCE</scope>
    <source>
        <strain evidence="10">WB101</strain>
    </source>
</reference>
<evidence type="ECO:0000256" key="2">
    <source>
        <dbReference type="ARBA" id="ARBA00004170"/>
    </source>
</evidence>
<dbReference type="InterPro" id="IPR017709">
    <property type="entry name" value="Alt_ATP_synth_F1_gsu"/>
</dbReference>
<evidence type="ECO:0000256" key="4">
    <source>
        <dbReference type="ARBA" id="ARBA00022448"/>
    </source>
</evidence>
<dbReference type="Proteomes" id="UP001165366">
    <property type="component" value="Unassembled WGS sequence"/>
</dbReference>
<proteinExistence type="inferred from homology"/>
<sequence length="299" mass="34491">MQRLEQLQRKLKNAEDLRSVVHTMKIMSAVEIYQFEEAVESLRDYFDTIEMGMQVVLKKVFEETPAPLFSTETEKEGWLILGSGQGLCGSFDKVIADFIHQKKTEGANSRVQIYTCGERLGDLLMKDGFTIDKKFEMPGSVSGIIGLVLELISGIEHWQMELNIQTVRVFHNQPTQKRGFVPIFQNLLPPKTAWMNRIKEKKWPTNKLPQFKIDSGVLFQKLLRQYLFVSLYRAVAESLAAEYSSRLLAMQRAEQKIDERLEQLKQSYSTERQSAITEELLDIIAGFEAIQSREKEIME</sequence>
<dbReference type="InterPro" id="IPR000131">
    <property type="entry name" value="ATP_synth_F1_gsu"/>
</dbReference>
<evidence type="ECO:0000256" key="9">
    <source>
        <dbReference type="ARBA" id="ARBA00023310"/>
    </source>
</evidence>
<evidence type="ECO:0000313" key="11">
    <source>
        <dbReference type="Proteomes" id="UP001165366"/>
    </source>
</evidence>
<reference evidence="10" key="2">
    <citation type="submission" date="2024-05" db="EMBL/GenBank/DDBJ databases">
        <title>Rhodohalobacter halophilus gen. nov., sp. nov., a moderately halophilic member of the family Balneolaceae.</title>
        <authorList>
            <person name="Xia J."/>
        </authorList>
    </citation>
    <scope>NUCLEOTIDE SEQUENCE</scope>
    <source>
        <strain evidence="10">WB101</strain>
    </source>
</reference>
<comment type="function">
    <text evidence="1">Produces ATP from ADP in the presence of a proton gradient across the membrane. The gamma chain is believed to be important in regulating ATPase activity and the flow of protons through the CF(0) complex.</text>
</comment>
<dbReference type="InterPro" id="IPR035968">
    <property type="entry name" value="ATP_synth_F1_ATPase_gsu"/>
</dbReference>
<evidence type="ECO:0000256" key="3">
    <source>
        <dbReference type="ARBA" id="ARBA00007681"/>
    </source>
</evidence>
<organism evidence="10 11">
    <name type="scientific">Rhodohalobacter sulfatireducens</name>
    <dbReference type="NCBI Taxonomy" id="2911366"/>
    <lineage>
        <taxon>Bacteria</taxon>
        <taxon>Pseudomonadati</taxon>
        <taxon>Balneolota</taxon>
        <taxon>Balneolia</taxon>
        <taxon>Balneolales</taxon>
        <taxon>Balneolaceae</taxon>
        <taxon>Rhodohalobacter</taxon>
    </lineage>
</organism>
<name>A0ABS9K902_9BACT</name>
<dbReference type="NCBIfam" id="TIGR03323">
    <property type="entry name" value="alt_F1F0_F1_gam"/>
    <property type="match status" value="1"/>
</dbReference>
<keyword evidence="11" id="KW-1185">Reference proteome</keyword>
<gene>
    <name evidence="10" type="ORF">L6773_02040</name>
</gene>
<dbReference type="CDD" id="cd12151">
    <property type="entry name" value="F1-ATPase_gamma"/>
    <property type="match status" value="1"/>
</dbReference>
<evidence type="ECO:0000256" key="7">
    <source>
        <dbReference type="ARBA" id="ARBA00023136"/>
    </source>
</evidence>
<dbReference type="PANTHER" id="PTHR11693">
    <property type="entry name" value="ATP SYNTHASE GAMMA CHAIN"/>
    <property type="match status" value="1"/>
</dbReference>
<keyword evidence="9" id="KW-0066">ATP synthesis</keyword>
<dbReference type="Gene3D" id="3.40.1380.10">
    <property type="match status" value="1"/>
</dbReference>
<dbReference type="Gene3D" id="1.10.287.80">
    <property type="entry name" value="ATP synthase, gamma subunit, helix hairpin domain"/>
    <property type="match status" value="1"/>
</dbReference>
<evidence type="ECO:0000256" key="6">
    <source>
        <dbReference type="ARBA" id="ARBA00023065"/>
    </source>
</evidence>
<dbReference type="PANTHER" id="PTHR11693:SF22">
    <property type="entry name" value="ATP SYNTHASE SUBUNIT GAMMA, MITOCHONDRIAL"/>
    <property type="match status" value="1"/>
</dbReference>
<dbReference type="Pfam" id="PF00231">
    <property type="entry name" value="ATP-synt"/>
    <property type="match status" value="1"/>
</dbReference>
<comment type="subcellular location">
    <subcellularLocation>
        <location evidence="2">Membrane</location>
        <topology evidence="2">Peripheral membrane protein</topology>
    </subcellularLocation>
</comment>
<dbReference type="EMBL" id="JAKLWS010000001">
    <property type="protein sequence ID" value="MCG2587329.1"/>
    <property type="molecule type" value="Genomic_DNA"/>
</dbReference>
<dbReference type="RefSeq" id="WP_237852167.1">
    <property type="nucleotide sequence ID" value="NZ_JAKLWS010000001.1"/>
</dbReference>
<evidence type="ECO:0000256" key="8">
    <source>
        <dbReference type="ARBA" id="ARBA00023196"/>
    </source>
</evidence>
<keyword evidence="8" id="KW-0139">CF(1)</keyword>
<comment type="caution">
    <text evidence="10">The sequence shown here is derived from an EMBL/GenBank/DDBJ whole genome shotgun (WGS) entry which is preliminary data.</text>
</comment>
<accession>A0ABS9K902</accession>
<keyword evidence="6" id="KW-0406">Ion transport</keyword>
<evidence type="ECO:0000313" key="10">
    <source>
        <dbReference type="EMBL" id="MCG2587329.1"/>
    </source>
</evidence>
<evidence type="ECO:0000256" key="5">
    <source>
        <dbReference type="ARBA" id="ARBA00022781"/>
    </source>
</evidence>
<comment type="similarity">
    <text evidence="3">Belongs to the ATPase gamma chain family.</text>
</comment>
<dbReference type="SUPFAM" id="SSF52943">
    <property type="entry name" value="ATP synthase (F1-ATPase), gamma subunit"/>
    <property type="match status" value="1"/>
</dbReference>
<keyword evidence="7" id="KW-0472">Membrane</keyword>
<dbReference type="PRINTS" id="PR00126">
    <property type="entry name" value="ATPASEGAMMA"/>
</dbReference>
<evidence type="ECO:0000256" key="1">
    <source>
        <dbReference type="ARBA" id="ARBA00003456"/>
    </source>
</evidence>
<keyword evidence="4" id="KW-0813">Transport</keyword>